<evidence type="ECO:0000313" key="1">
    <source>
        <dbReference type="EMBL" id="QIK39237.1"/>
    </source>
</evidence>
<evidence type="ECO:0000313" key="2">
    <source>
        <dbReference type="Proteomes" id="UP000502699"/>
    </source>
</evidence>
<reference evidence="2" key="1">
    <citation type="submission" date="2020-01" db="EMBL/GenBank/DDBJ databases">
        <title>Caldichromatium gen. nov., sp. nov., a thermophilic purple sulfur bacterium member of the family Chromatiaceae isolated from Nakabusa hot spring, Japan.</title>
        <authorList>
            <person name="Saini M.K."/>
            <person name="Hanada S."/>
            <person name="Tank M."/>
        </authorList>
    </citation>
    <scope>NUCLEOTIDE SEQUENCE [LARGE SCALE GENOMIC DNA]</scope>
    <source>
        <strain evidence="2">No.7</strain>
    </source>
</reference>
<dbReference type="InterPro" id="IPR032025">
    <property type="entry name" value="DUF5063"/>
</dbReference>
<sequence>MSPEFIANARRYCELIESRATSQGLWLVRISELLPRLHASISALLVQCREATLTVLPEPVDLDARFELFSQLRASLADRDAYWLEFDTFGEGMAAMTGSLADDLTDIYCELKQGFQIFESDPGQAAAIWAFGYEQHWGQHLVDAERHLAMLEAQSRLRLSV</sequence>
<dbReference type="Gene3D" id="1.20.120.1550">
    <property type="entry name" value="Protein of unknown function DUF5063"/>
    <property type="match status" value="1"/>
</dbReference>
<protein>
    <submittedName>
        <fullName evidence="1">DUF5063 domain-containing protein</fullName>
    </submittedName>
</protein>
<organism evidence="1 2">
    <name type="scientific">Caldichromatium japonicum</name>
    <dbReference type="NCBI Taxonomy" id="2699430"/>
    <lineage>
        <taxon>Bacteria</taxon>
        <taxon>Pseudomonadati</taxon>
        <taxon>Pseudomonadota</taxon>
        <taxon>Gammaproteobacteria</taxon>
        <taxon>Chromatiales</taxon>
        <taxon>Chromatiaceae</taxon>
        <taxon>Caldichromatium</taxon>
    </lineage>
</organism>
<dbReference type="KEGG" id="cjap:GWK36_12260"/>
<name>A0A6G7VHG9_9GAMM</name>
<dbReference type="InterPro" id="IPR038312">
    <property type="entry name" value="DUF5063_sf"/>
</dbReference>
<gene>
    <name evidence="1" type="ORF">GWK36_12260</name>
</gene>
<proteinExistence type="predicted"/>
<accession>A0A6G7VHG9</accession>
<dbReference type="AlphaFoldDB" id="A0A6G7VHG9"/>
<keyword evidence="2" id="KW-1185">Reference proteome</keyword>
<dbReference type="Pfam" id="PF16702">
    <property type="entry name" value="DUF5063"/>
    <property type="match status" value="1"/>
</dbReference>
<dbReference type="EMBL" id="CP048029">
    <property type="protein sequence ID" value="QIK39237.1"/>
    <property type="molecule type" value="Genomic_DNA"/>
</dbReference>
<dbReference type="Proteomes" id="UP000502699">
    <property type="component" value="Chromosome"/>
</dbReference>